<dbReference type="GO" id="GO:0016855">
    <property type="term" value="F:racemase and epimerase activity, acting on amino acids and derivatives"/>
    <property type="evidence" value="ECO:0007669"/>
    <property type="project" value="UniProtKB-UniRule"/>
</dbReference>
<evidence type="ECO:0000256" key="6">
    <source>
        <dbReference type="PIRSR" id="PIRSR634603-3"/>
    </source>
</evidence>
<dbReference type="SMART" id="SM00922">
    <property type="entry name" value="MR_MLE"/>
    <property type="match status" value="1"/>
</dbReference>
<evidence type="ECO:0000313" key="10">
    <source>
        <dbReference type="Proteomes" id="UP000265750"/>
    </source>
</evidence>
<feature type="domain" description="Mandelate racemase/muconate lactonizing enzyme C-terminal" evidence="8">
    <location>
        <begin position="131"/>
        <end position="223"/>
    </location>
</feature>
<comment type="caution">
    <text evidence="9">The sequence shown here is derived from an EMBL/GenBank/DDBJ whole genome shotgun (WGS) entry which is preliminary data.</text>
</comment>
<dbReference type="PANTHER" id="PTHR48073:SF2">
    <property type="entry name" value="O-SUCCINYLBENZOATE SYNTHASE"/>
    <property type="match status" value="1"/>
</dbReference>
<proteinExistence type="inferred from homology"/>
<feature type="binding site" evidence="6">
    <location>
        <position position="202"/>
    </location>
    <ligand>
        <name>Mg(2+)</name>
        <dbReference type="ChEBI" id="CHEBI:18420"/>
    </ligand>
</feature>
<dbReference type="Pfam" id="PF02746">
    <property type="entry name" value="MR_MLE_N"/>
    <property type="match status" value="1"/>
</dbReference>
<feature type="active site" description="Proton acceptor; specific for (S)-substrate epimerization" evidence="5">
    <location>
        <position position="247"/>
    </location>
</feature>
<comment type="cofactor">
    <cofactor evidence="6 7">
        <name>Mg(2+)</name>
        <dbReference type="ChEBI" id="CHEBI:18420"/>
    </cofactor>
    <text evidence="6 7">Binds 1 Mg(2+) ion per subunit.</text>
</comment>
<keyword evidence="3 6" id="KW-0460">Magnesium</keyword>
<dbReference type="InterPro" id="IPR034603">
    <property type="entry name" value="Dipeptide_epimerase"/>
</dbReference>
<evidence type="ECO:0000256" key="2">
    <source>
        <dbReference type="ARBA" id="ARBA00022723"/>
    </source>
</evidence>
<evidence type="ECO:0000256" key="4">
    <source>
        <dbReference type="ARBA" id="ARBA00023235"/>
    </source>
</evidence>
<dbReference type="GO" id="GO:0006518">
    <property type="term" value="P:peptide metabolic process"/>
    <property type="evidence" value="ECO:0007669"/>
    <property type="project" value="UniProtKB-ARBA"/>
</dbReference>
<dbReference type="SFLD" id="SFLDG00180">
    <property type="entry name" value="muconate_cycloisomerase"/>
    <property type="match status" value="1"/>
</dbReference>
<dbReference type="SFLD" id="SFLDF00010">
    <property type="entry name" value="dipeptide_epimerase"/>
    <property type="match status" value="1"/>
</dbReference>
<keyword evidence="2 6" id="KW-0479">Metal-binding</keyword>
<dbReference type="GO" id="GO:0046872">
    <property type="term" value="F:metal ion binding"/>
    <property type="evidence" value="ECO:0007669"/>
    <property type="project" value="UniProtKB-KW"/>
</dbReference>
<name>A0A3A1WYK4_9HYPH</name>
<evidence type="ECO:0000256" key="5">
    <source>
        <dbReference type="PIRSR" id="PIRSR634603-1"/>
    </source>
</evidence>
<dbReference type="EMBL" id="QYRN01000001">
    <property type="protein sequence ID" value="RIY03829.1"/>
    <property type="molecule type" value="Genomic_DNA"/>
</dbReference>
<evidence type="ECO:0000313" key="9">
    <source>
        <dbReference type="EMBL" id="RIY03829.1"/>
    </source>
</evidence>
<organism evidence="9 10">
    <name type="scientific">Aureimonas flava</name>
    <dbReference type="NCBI Taxonomy" id="2320271"/>
    <lineage>
        <taxon>Bacteria</taxon>
        <taxon>Pseudomonadati</taxon>
        <taxon>Pseudomonadota</taxon>
        <taxon>Alphaproteobacteria</taxon>
        <taxon>Hyphomicrobiales</taxon>
        <taxon>Aurantimonadaceae</taxon>
        <taxon>Aureimonas</taxon>
    </lineage>
</organism>
<dbReference type="CDD" id="cd03319">
    <property type="entry name" value="L-Ala-DL-Glu_epimerase"/>
    <property type="match status" value="1"/>
</dbReference>
<dbReference type="InterPro" id="IPR036849">
    <property type="entry name" value="Enolase-like_C_sf"/>
</dbReference>
<evidence type="ECO:0000256" key="1">
    <source>
        <dbReference type="ARBA" id="ARBA00008031"/>
    </source>
</evidence>
<dbReference type="InterPro" id="IPR013341">
    <property type="entry name" value="Mandelate_racemase_N_dom"/>
</dbReference>
<dbReference type="Gene3D" id="3.30.390.10">
    <property type="entry name" value="Enolase-like, N-terminal domain"/>
    <property type="match status" value="1"/>
</dbReference>
<comment type="similarity">
    <text evidence="1 7">Belongs to the mandelate racemase/muconate lactonizing enzyme family.</text>
</comment>
<dbReference type="SUPFAM" id="SSF51604">
    <property type="entry name" value="Enolase C-terminal domain-like"/>
    <property type="match status" value="1"/>
</dbReference>
<dbReference type="EC" id="5.1.1.-" evidence="7"/>
<sequence length="328" mass="34534">MPRRLSVTVDRFPLARRFTIARGSKTEAVVVVCTLDEGAARGRGECVPYARYGESVESVCAAIEGARSAVEAGATRQELQDLLPAGAARNALDCAFWDLEAKRDGDGVARRLGIARPRAVDTAFTISLDTADEMHRAAAAVRGRSVLKVKVGGPEGDAERMRAVRAAAPGARLIIDANEGWRPETIRELMLAAAGVGAAVVEQPLPAGQDEMLARMPRPVPVCADESVHGSGDLASLVGRYDYVNLKLDKTGGLTEGLRFLREARRLGFGVMAGCMVGSSLAMAPAVLLAQEAELCDLDGPLLLAEDRADGLAYEGSTVGAPSPALWG</sequence>
<dbReference type="InterPro" id="IPR029065">
    <property type="entry name" value="Enolase_C-like"/>
</dbReference>
<protein>
    <recommendedName>
        <fullName evidence="7">Dipeptide epimerase</fullName>
        <ecNumber evidence="7">5.1.1.-</ecNumber>
    </recommendedName>
</protein>
<keyword evidence="10" id="KW-1185">Reference proteome</keyword>
<dbReference type="AlphaFoldDB" id="A0A3A1WYK4"/>
<dbReference type="SUPFAM" id="SSF54826">
    <property type="entry name" value="Enolase N-terminal domain-like"/>
    <property type="match status" value="1"/>
</dbReference>
<evidence type="ECO:0000259" key="8">
    <source>
        <dbReference type="SMART" id="SM00922"/>
    </source>
</evidence>
<dbReference type="Gene3D" id="3.20.20.120">
    <property type="entry name" value="Enolase-like C-terminal domain"/>
    <property type="match status" value="1"/>
</dbReference>
<dbReference type="Pfam" id="PF13378">
    <property type="entry name" value="MR_MLE_C"/>
    <property type="match status" value="1"/>
</dbReference>
<feature type="active site" description="Proton acceptor; specific for (R)-substrate epimerization" evidence="5">
    <location>
        <position position="150"/>
    </location>
</feature>
<dbReference type="RefSeq" id="WP_119538483.1">
    <property type="nucleotide sequence ID" value="NZ_QYRN01000001.1"/>
</dbReference>
<dbReference type="NCBIfam" id="NF042940">
    <property type="entry name" value="racemase_DgcA"/>
    <property type="match status" value="1"/>
</dbReference>
<evidence type="ECO:0000256" key="7">
    <source>
        <dbReference type="RuleBase" id="RU366006"/>
    </source>
</evidence>
<dbReference type="InterPro" id="IPR029017">
    <property type="entry name" value="Enolase-like_N"/>
</dbReference>
<accession>A0A3A1WYK4</accession>
<evidence type="ECO:0000256" key="3">
    <source>
        <dbReference type="ARBA" id="ARBA00022842"/>
    </source>
</evidence>
<dbReference type="SFLD" id="SFLDS00001">
    <property type="entry name" value="Enolase"/>
    <property type="match status" value="1"/>
</dbReference>
<reference evidence="10" key="1">
    <citation type="submission" date="2018-09" db="EMBL/GenBank/DDBJ databases">
        <authorList>
            <person name="Tuo L."/>
        </authorList>
    </citation>
    <scope>NUCLEOTIDE SEQUENCE [LARGE SCALE GENOMIC DNA]</scope>
    <source>
        <strain evidence="10">M2BS4Y-1</strain>
    </source>
</reference>
<keyword evidence="4 7" id="KW-0413">Isomerase</keyword>
<feature type="binding site" evidence="6">
    <location>
        <position position="176"/>
    </location>
    <ligand>
        <name>Mg(2+)</name>
        <dbReference type="ChEBI" id="CHEBI:18420"/>
    </ligand>
</feature>
<dbReference type="PANTHER" id="PTHR48073">
    <property type="entry name" value="O-SUCCINYLBENZOATE SYNTHASE-RELATED"/>
    <property type="match status" value="1"/>
</dbReference>
<gene>
    <name evidence="9" type="ORF">D3218_02250</name>
</gene>
<dbReference type="OrthoDB" id="9782675at2"/>
<dbReference type="Proteomes" id="UP000265750">
    <property type="component" value="Unassembled WGS sequence"/>
</dbReference>
<dbReference type="InterPro" id="IPR013342">
    <property type="entry name" value="Mandelate_racemase_C"/>
</dbReference>
<feature type="binding site" evidence="6">
    <location>
        <position position="225"/>
    </location>
    <ligand>
        <name>Mg(2+)</name>
        <dbReference type="ChEBI" id="CHEBI:18420"/>
    </ligand>
</feature>